<proteinExistence type="predicted"/>
<dbReference type="EMBL" id="MCGN01000001">
    <property type="protein sequence ID" value="ORZ02407.1"/>
    <property type="molecule type" value="Genomic_DNA"/>
</dbReference>
<sequence>MMPSPSFLVIFFTALVAMVAAQGVSDTGKKDGNDFYKHAKSLSEGNYVFKGANTKKALTFVSSDNILSLLNSGSQTWEIRKHENTKYFSAHGKNNADLEKCISTRWTVGNGDGGYPDAAVLWQCEIDGSKPKSTGGYEKIFPPKQLWAAVPDPKYDGYVKIVSASHLYDMVPRCISQDKIDGGTKLAECKYDTDDKSLLWKIVKASKDD</sequence>
<gene>
    <name evidence="2" type="ORF">BCR43DRAFT_481499</name>
</gene>
<name>A0A1X2HS52_SYNRA</name>
<accession>A0A1X2HS52</accession>
<keyword evidence="1" id="KW-0732">Signal</keyword>
<comment type="caution">
    <text evidence="2">The sequence shown here is derived from an EMBL/GenBank/DDBJ whole genome shotgun (WGS) entry which is preliminary data.</text>
</comment>
<protein>
    <recommendedName>
        <fullName evidence="4">Ricin B lectin domain-containing protein</fullName>
    </recommendedName>
</protein>
<dbReference type="OMA" id="WQCEIDG"/>
<evidence type="ECO:0000313" key="3">
    <source>
        <dbReference type="Proteomes" id="UP000242180"/>
    </source>
</evidence>
<feature type="chain" id="PRO_5012145929" description="Ricin B lectin domain-containing protein" evidence="1">
    <location>
        <begin position="22"/>
        <end position="209"/>
    </location>
</feature>
<keyword evidence="3" id="KW-1185">Reference proteome</keyword>
<evidence type="ECO:0008006" key="4">
    <source>
        <dbReference type="Google" id="ProtNLM"/>
    </source>
</evidence>
<reference evidence="2 3" key="1">
    <citation type="submission" date="2016-07" db="EMBL/GenBank/DDBJ databases">
        <title>Pervasive Adenine N6-methylation of Active Genes in Fungi.</title>
        <authorList>
            <consortium name="DOE Joint Genome Institute"/>
            <person name="Mondo S.J."/>
            <person name="Dannebaum R.O."/>
            <person name="Kuo R.C."/>
            <person name="Labutti K."/>
            <person name="Haridas S."/>
            <person name="Kuo A."/>
            <person name="Salamov A."/>
            <person name="Ahrendt S.R."/>
            <person name="Lipzen A."/>
            <person name="Sullivan W."/>
            <person name="Andreopoulos W.B."/>
            <person name="Clum A."/>
            <person name="Lindquist E."/>
            <person name="Daum C."/>
            <person name="Ramamoorthy G.K."/>
            <person name="Gryganskyi A."/>
            <person name="Culley D."/>
            <person name="Magnuson J.K."/>
            <person name="James T.Y."/>
            <person name="O'Malley M.A."/>
            <person name="Stajich J.E."/>
            <person name="Spatafora J.W."/>
            <person name="Visel A."/>
            <person name="Grigoriev I.V."/>
        </authorList>
    </citation>
    <scope>NUCLEOTIDE SEQUENCE [LARGE SCALE GENOMIC DNA]</scope>
    <source>
        <strain evidence="2 3">NRRL 2496</strain>
    </source>
</reference>
<dbReference type="OrthoDB" id="2203282at2759"/>
<dbReference type="Proteomes" id="UP000242180">
    <property type="component" value="Unassembled WGS sequence"/>
</dbReference>
<evidence type="ECO:0000313" key="2">
    <source>
        <dbReference type="EMBL" id="ORZ02407.1"/>
    </source>
</evidence>
<feature type="signal peptide" evidence="1">
    <location>
        <begin position="1"/>
        <end position="21"/>
    </location>
</feature>
<organism evidence="2 3">
    <name type="scientific">Syncephalastrum racemosum</name>
    <name type="common">Filamentous fungus</name>
    <dbReference type="NCBI Taxonomy" id="13706"/>
    <lineage>
        <taxon>Eukaryota</taxon>
        <taxon>Fungi</taxon>
        <taxon>Fungi incertae sedis</taxon>
        <taxon>Mucoromycota</taxon>
        <taxon>Mucoromycotina</taxon>
        <taxon>Mucoromycetes</taxon>
        <taxon>Mucorales</taxon>
        <taxon>Syncephalastraceae</taxon>
        <taxon>Syncephalastrum</taxon>
    </lineage>
</organism>
<evidence type="ECO:0000256" key="1">
    <source>
        <dbReference type="SAM" id="SignalP"/>
    </source>
</evidence>
<dbReference type="AlphaFoldDB" id="A0A1X2HS52"/>
<dbReference type="InParanoid" id="A0A1X2HS52"/>